<organism evidence="4 5">
    <name type="scientific">Salmo trutta</name>
    <name type="common">Brown trout</name>
    <dbReference type="NCBI Taxonomy" id="8032"/>
    <lineage>
        <taxon>Eukaryota</taxon>
        <taxon>Metazoa</taxon>
        <taxon>Chordata</taxon>
        <taxon>Craniata</taxon>
        <taxon>Vertebrata</taxon>
        <taxon>Euteleostomi</taxon>
        <taxon>Actinopterygii</taxon>
        <taxon>Neopterygii</taxon>
        <taxon>Teleostei</taxon>
        <taxon>Protacanthopterygii</taxon>
        <taxon>Salmoniformes</taxon>
        <taxon>Salmonidae</taxon>
        <taxon>Salmoninae</taxon>
        <taxon>Salmo</taxon>
    </lineage>
</organism>
<dbReference type="InterPro" id="IPR036465">
    <property type="entry name" value="vWFA_dom_sf"/>
</dbReference>
<dbReference type="GO" id="GO:0005544">
    <property type="term" value="F:calcium-dependent phospholipid binding"/>
    <property type="evidence" value="ECO:0007669"/>
    <property type="project" value="InterPro"/>
</dbReference>
<dbReference type="InterPro" id="IPR045052">
    <property type="entry name" value="Copine"/>
</dbReference>
<reference evidence="4" key="2">
    <citation type="submission" date="2025-09" db="UniProtKB">
        <authorList>
            <consortium name="Ensembl"/>
        </authorList>
    </citation>
    <scope>IDENTIFICATION</scope>
</reference>
<gene>
    <name evidence="4" type="primary">LOC115176512</name>
</gene>
<evidence type="ECO:0000256" key="1">
    <source>
        <dbReference type="ARBA" id="ARBA00009048"/>
    </source>
</evidence>
<dbReference type="GO" id="GO:0071277">
    <property type="term" value="P:cellular response to calcium ion"/>
    <property type="evidence" value="ECO:0007669"/>
    <property type="project" value="TreeGrafter"/>
</dbReference>
<evidence type="ECO:0000256" key="2">
    <source>
        <dbReference type="ARBA" id="ARBA00022737"/>
    </source>
</evidence>
<evidence type="ECO:0000313" key="5">
    <source>
        <dbReference type="Proteomes" id="UP000472277"/>
    </source>
</evidence>
<evidence type="ECO:0000259" key="3">
    <source>
        <dbReference type="PROSITE" id="PS50004"/>
    </source>
</evidence>
<dbReference type="Pfam" id="PF07002">
    <property type="entry name" value="Copine"/>
    <property type="match status" value="1"/>
</dbReference>
<feature type="domain" description="C2" evidence="3">
    <location>
        <begin position="134"/>
        <end position="267"/>
    </location>
</feature>
<dbReference type="InterPro" id="IPR002035">
    <property type="entry name" value="VWF_A"/>
</dbReference>
<comment type="similarity">
    <text evidence="1">Belongs to the copine family.</text>
</comment>
<dbReference type="Pfam" id="PF00168">
    <property type="entry name" value="C2"/>
    <property type="match status" value="2"/>
</dbReference>
<dbReference type="PROSITE" id="PS50004">
    <property type="entry name" value="C2"/>
    <property type="match status" value="2"/>
</dbReference>
<dbReference type="SMART" id="SM00327">
    <property type="entry name" value="VWA"/>
    <property type="match status" value="1"/>
</dbReference>
<dbReference type="FunFam" id="2.60.40.150:FF:000083">
    <property type="entry name" value="Copine 4"/>
    <property type="match status" value="1"/>
</dbReference>
<dbReference type="AlphaFoldDB" id="A0A673ZPJ7"/>
<proteinExistence type="inferred from homology"/>
<feature type="domain" description="C2" evidence="3">
    <location>
        <begin position="6"/>
        <end position="128"/>
    </location>
</feature>
<sequence>MSNIYESAANTLGLFNSPCLAKVELRVTCKGISDRDALSKPDPCVLIKMQSHGQWLEVDRTEVIRSSISPTFSKVFTVDFYFEEVQRLRYELYDISSNHNGIKEADFLGAMECTLGQIVSQRKLTKPLLKQGSTVSKSFIMVTAEELTGNDDYVELSFSARKLDDKDFFSKSDPFLEIFRMNDDDTLQLVHRTETVMNNLNPVWKTFKTSLNSLCSGDHDRPLKVAIDFTASNGDPHNSCSLHYIHPYQPNEYLKALVAVGEICQDYDSDKMFPAFGFGAQIPPDFKCYCVCVFFQHVYGCAGIQGVVEAYQTCLPKLQLYGPTNIAPIIQKVASSASQEMHTKEAMQYFILLILTDGVITDMADTREAIVQASHLPMSIIIVGVGSADFSDMQMLDGDDGILRSPKGEPCLRDIVQFVPFRNFKHGSPAELAKTVLAEVPNQVVDYYNNKGIKPKVPSEFESSRTFAP</sequence>
<dbReference type="InterPro" id="IPR035892">
    <property type="entry name" value="C2_domain_sf"/>
</dbReference>
<dbReference type="Gene3D" id="2.60.40.150">
    <property type="entry name" value="C2 domain"/>
    <property type="match status" value="2"/>
</dbReference>
<dbReference type="CDD" id="cd04047">
    <property type="entry name" value="C2B_Copine"/>
    <property type="match status" value="1"/>
</dbReference>
<dbReference type="PANTHER" id="PTHR10857">
    <property type="entry name" value="COPINE"/>
    <property type="match status" value="1"/>
</dbReference>
<dbReference type="InterPro" id="IPR000008">
    <property type="entry name" value="C2_dom"/>
</dbReference>
<dbReference type="SUPFAM" id="SSF49562">
    <property type="entry name" value="C2 domain (Calcium/lipid-binding domain, CaLB)"/>
    <property type="match status" value="2"/>
</dbReference>
<dbReference type="InterPro" id="IPR037768">
    <property type="entry name" value="C2B_Copine"/>
</dbReference>
<dbReference type="GO" id="GO:0005886">
    <property type="term" value="C:plasma membrane"/>
    <property type="evidence" value="ECO:0007669"/>
    <property type="project" value="TreeGrafter"/>
</dbReference>
<reference evidence="4" key="1">
    <citation type="submission" date="2025-08" db="UniProtKB">
        <authorList>
            <consortium name="Ensembl"/>
        </authorList>
    </citation>
    <scope>IDENTIFICATION</scope>
</reference>
<dbReference type="SUPFAM" id="SSF53300">
    <property type="entry name" value="vWA-like"/>
    <property type="match status" value="1"/>
</dbReference>
<dbReference type="CDD" id="cd04048">
    <property type="entry name" value="C2A_Copine"/>
    <property type="match status" value="1"/>
</dbReference>
<keyword evidence="2" id="KW-0677">Repeat</keyword>
<protein>
    <submittedName>
        <fullName evidence="4">Copine IVa</fullName>
    </submittedName>
</protein>
<dbReference type="InterPro" id="IPR010734">
    <property type="entry name" value="Copine_C"/>
</dbReference>
<keyword evidence="5" id="KW-1185">Reference proteome</keyword>
<accession>A0A673ZPJ7</accession>
<evidence type="ECO:0000313" key="4">
    <source>
        <dbReference type="Ensembl" id="ENSSTUP00000048627.1"/>
    </source>
</evidence>
<dbReference type="Ensembl" id="ENSSTUT00000050722.1">
    <property type="protein sequence ID" value="ENSSTUP00000048627.1"/>
    <property type="gene ID" value="ENSSTUG00000020307.1"/>
</dbReference>
<dbReference type="GeneTree" id="ENSGT00940000155519"/>
<name>A0A673ZPJ7_SALTR</name>
<dbReference type="SMART" id="SM00239">
    <property type="entry name" value="C2"/>
    <property type="match status" value="2"/>
</dbReference>
<dbReference type="PANTHER" id="PTHR10857:SF4">
    <property type="entry name" value="COPINE-4"/>
    <property type="match status" value="1"/>
</dbReference>
<dbReference type="Proteomes" id="UP000472277">
    <property type="component" value="Chromosome 37"/>
</dbReference>